<accession>A0A927PEU7</accession>
<sequence>MAWVTIGWVMVVAGAAAAIFFGRRVRGRCTTGADGLAVGCGGGLALWGGIVVIVATILQGP</sequence>
<feature type="transmembrane region" description="Helical" evidence="1">
    <location>
        <begin position="6"/>
        <end position="23"/>
    </location>
</feature>
<keyword evidence="3" id="KW-1185">Reference proteome</keyword>
<comment type="caution">
    <text evidence="2">The sequence shown here is derived from an EMBL/GenBank/DDBJ whole genome shotgun (WGS) entry which is preliminary data.</text>
</comment>
<keyword evidence="1" id="KW-1133">Transmembrane helix</keyword>
<reference evidence="2" key="2">
    <citation type="submission" date="2020-09" db="EMBL/GenBank/DDBJ databases">
        <authorList>
            <person name="Yu Y."/>
        </authorList>
    </citation>
    <scope>NUCLEOTIDE SEQUENCE</scope>
    <source>
        <strain evidence="2">KCTC 49039</strain>
    </source>
</reference>
<name>A0A927PEU7_9MICO</name>
<evidence type="ECO:0000313" key="3">
    <source>
        <dbReference type="Proteomes" id="UP000610846"/>
    </source>
</evidence>
<evidence type="ECO:0000256" key="1">
    <source>
        <dbReference type="SAM" id="Phobius"/>
    </source>
</evidence>
<dbReference type="EMBL" id="JACYHB010000009">
    <property type="protein sequence ID" value="MBD8079757.1"/>
    <property type="molecule type" value="Genomic_DNA"/>
</dbReference>
<feature type="transmembrane region" description="Helical" evidence="1">
    <location>
        <begin position="35"/>
        <end position="58"/>
    </location>
</feature>
<evidence type="ECO:0000313" key="2">
    <source>
        <dbReference type="EMBL" id="MBD8079757.1"/>
    </source>
</evidence>
<keyword evidence="1" id="KW-0472">Membrane</keyword>
<proteinExistence type="predicted"/>
<keyword evidence="1" id="KW-0812">Transmembrane</keyword>
<reference evidence="2" key="1">
    <citation type="journal article" date="2018" name="Curr. Microbiol.">
        <title>Cellulosimicrobium arenosum sp. nov., Isolated from Marine Sediment Sand.</title>
        <authorList>
            <person name="Oh M."/>
            <person name="Kim J.H."/>
            <person name="Yoon J.H."/>
            <person name="Schumann P."/>
            <person name="Kim W."/>
        </authorList>
    </citation>
    <scope>NUCLEOTIDE SEQUENCE</scope>
    <source>
        <strain evidence="2">KCTC 49039</strain>
    </source>
</reference>
<dbReference type="AlphaFoldDB" id="A0A927PEU7"/>
<gene>
    <name evidence="2" type="ORF">IF651_11890</name>
</gene>
<dbReference type="Proteomes" id="UP000610846">
    <property type="component" value="Unassembled WGS sequence"/>
</dbReference>
<protein>
    <submittedName>
        <fullName evidence="2">Uncharacterized protein</fullName>
    </submittedName>
</protein>
<dbReference type="RefSeq" id="WP_191829338.1">
    <property type="nucleotide sequence ID" value="NZ_JACYHB010000009.1"/>
</dbReference>
<organism evidence="2 3">
    <name type="scientific">Cellulosimicrobium arenosum</name>
    <dbReference type="NCBI Taxonomy" id="2708133"/>
    <lineage>
        <taxon>Bacteria</taxon>
        <taxon>Bacillati</taxon>
        <taxon>Actinomycetota</taxon>
        <taxon>Actinomycetes</taxon>
        <taxon>Micrococcales</taxon>
        <taxon>Promicromonosporaceae</taxon>
        <taxon>Cellulosimicrobium</taxon>
    </lineage>
</organism>